<accession>A0A397S930</accession>
<dbReference type="EMBL" id="QKYT01000824">
    <property type="protein sequence ID" value="RIA81256.1"/>
    <property type="molecule type" value="Genomic_DNA"/>
</dbReference>
<keyword evidence="1" id="KW-0472">Membrane</keyword>
<evidence type="ECO:0000256" key="1">
    <source>
        <dbReference type="SAM" id="Phobius"/>
    </source>
</evidence>
<protein>
    <submittedName>
        <fullName evidence="2">Uncharacterized protein</fullName>
    </submittedName>
</protein>
<dbReference type="Proteomes" id="UP000265703">
    <property type="component" value="Unassembled WGS sequence"/>
</dbReference>
<keyword evidence="3" id="KW-1185">Reference proteome</keyword>
<comment type="caution">
    <text evidence="2">The sequence shown here is derived from an EMBL/GenBank/DDBJ whole genome shotgun (WGS) entry which is preliminary data.</text>
</comment>
<proteinExistence type="predicted"/>
<name>A0A397S930_9GLOM</name>
<keyword evidence="1" id="KW-1133">Transmembrane helix</keyword>
<feature type="transmembrane region" description="Helical" evidence="1">
    <location>
        <begin position="42"/>
        <end position="61"/>
    </location>
</feature>
<sequence>LYIWEFIIINSNMHLHLKYCILDYGPFHSFWCYVYERNIMSLFLNFNLYLDLIYIIFYYFVVEF</sequence>
<organism evidence="2 3">
    <name type="scientific">Glomus cerebriforme</name>
    <dbReference type="NCBI Taxonomy" id="658196"/>
    <lineage>
        <taxon>Eukaryota</taxon>
        <taxon>Fungi</taxon>
        <taxon>Fungi incertae sedis</taxon>
        <taxon>Mucoromycota</taxon>
        <taxon>Glomeromycotina</taxon>
        <taxon>Glomeromycetes</taxon>
        <taxon>Glomerales</taxon>
        <taxon>Glomeraceae</taxon>
        <taxon>Glomus</taxon>
    </lineage>
</organism>
<gene>
    <name evidence="2" type="ORF">C1645_700983</name>
</gene>
<feature type="non-terminal residue" evidence="2">
    <location>
        <position position="1"/>
    </location>
</feature>
<evidence type="ECO:0000313" key="2">
    <source>
        <dbReference type="EMBL" id="RIA81256.1"/>
    </source>
</evidence>
<evidence type="ECO:0000313" key="3">
    <source>
        <dbReference type="Proteomes" id="UP000265703"/>
    </source>
</evidence>
<dbReference type="OrthoDB" id="2431110at2759"/>
<dbReference type="AlphaFoldDB" id="A0A397S930"/>
<reference evidence="2 3" key="1">
    <citation type="submission" date="2018-06" db="EMBL/GenBank/DDBJ databases">
        <title>Comparative genomics reveals the genomic features of Rhizophagus irregularis, R. cerebriforme, R. diaphanum and Gigaspora rosea, and their symbiotic lifestyle signature.</title>
        <authorList>
            <person name="Morin E."/>
            <person name="San Clemente H."/>
            <person name="Chen E.C.H."/>
            <person name="De La Providencia I."/>
            <person name="Hainaut M."/>
            <person name="Kuo A."/>
            <person name="Kohler A."/>
            <person name="Murat C."/>
            <person name="Tang N."/>
            <person name="Roy S."/>
            <person name="Loubradou J."/>
            <person name="Henrissat B."/>
            <person name="Grigoriev I.V."/>
            <person name="Corradi N."/>
            <person name="Roux C."/>
            <person name="Martin F.M."/>
        </authorList>
    </citation>
    <scope>NUCLEOTIDE SEQUENCE [LARGE SCALE GENOMIC DNA]</scope>
    <source>
        <strain evidence="2 3">DAOM 227022</strain>
    </source>
</reference>
<keyword evidence="1" id="KW-0812">Transmembrane</keyword>